<evidence type="ECO:0000313" key="2">
    <source>
        <dbReference type="Proteomes" id="UP000266673"/>
    </source>
</evidence>
<reference evidence="1 2" key="1">
    <citation type="submission" date="2018-06" db="EMBL/GenBank/DDBJ databases">
        <title>Comparative genomics reveals the genomic features of Rhizophagus irregularis, R. cerebriforme, R. diaphanum and Gigaspora rosea, and their symbiotic lifestyle signature.</title>
        <authorList>
            <person name="Morin E."/>
            <person name="San Clemente H."/>
            <person name="Chen E.C.H."/>
            <person name="De La Providencia I."/>
            <person name="Hainaut M."/>
            <person name="Kuo A."/>
            <person name="Kohler A."/>
            <person name="Murat C."/>
            <person name="Tang N."/>
            <person name="Roy S."/>
            <person name="Loubradou J."/>
            <person name="Henrissat B."/>
            <person name="Grigoriev I.V."/>
            <person name="Corradi N."/>
            <person name="Roux C."/>
            <person name="Martin F.M."/>
        </authorList>
    </citation>
    <scope>NUCLEOTIDE SEQUENCE [LARGE SCALE GENOMIC DNA]</scope>
    <source>
        <strain evidence="1 2">DAOM 194757</strain>
    </source>
</reference>
<protein>
    <submittedName>
        <fullName evidence="1">Uncharacterized protein</fullName>
    </submittedName>
</protein>
<gene>
    <name evidence="1" type="ORF">C2G38_2236594</name>
</gene>
<comment type="caution">
    <text evidence="1">The sequence shown here is derived from an EMBL/GenBank/DDBJ whole genome shotgun (WGS) entry which is preliminary data.</text>
</comment>
<accession>A0A397TPM2</accession>
<organism evidence="1 2">
    <name type="scientific">Gigaspora rosea</name>
    <dbReference type="NCBI Taxonomy" id="44941"/>
    <lineage>
        <taxon>Eukaryota</taxon>
        <taxon>Fungi</taxon>
        <taxon>Fungi incertae sedis</taxon>
        <taxon>Mucoromycota</taxon>
        <taxon>Glomeromycotina</taxon>
        <taxon>Glomeromycetes</taxon>
        <taxon>Diversisporales</taxon>
        <taxon>Gigasporaceae</taxon>
        <taxon>Gigaspora</taxon>
    </lineage>
</organism>
<name>A0A397TPM2_9GLOM</name>
<proteinExistence type="predicted"/>
<keyword evidence="2" id="KW-1185">Reference proteome</keyword>
<dbReference type="Proteomes" id="UP000266673">
    <property type="component" value="Unassembled WGS sequence"/>
</dbReference>
<dbReference type="AlphaFoldDB" id="A0A397TPM2"/>
<evidence type="ECO:0000313" key="1">
    <source>
        <dbReference type="EMBL" id="RIA99918.1"/>
    </source>
</evidence>
<dbReference type="EMBL" id="QKWP01006218">
    <property type="protein sequence ID" value="RIA99918.1"/>
    <property type="molecule type" value="Genomic_DNA"/>
</dbReference>
<sequence>MPLRLNDYFWAMLLIPFSESVRTTQPEYMVESEQLTELLEGLGGQRNSRPVFLSAPWELACVDIIVISFFI</sequence>